<gene>
    <name evidence="1" type="ORF">NA56DRAFT_707791</name>
</gene>
<name>A0A2J6PTH8_9HELO</name>
<keyword evidence="2" id="KW-1185">Reference proteome</keyword>
<protein>
    <submittedName>
        <fullName evidence="1">Uncharacterized protein</fullName>
    </submittedName>
</protein>
<evidence type="ECO:0000313" key="2">
    <source>
        <dbReference type="Proteomes" id="UP000235672"/>
    </source>
</evidence>
<organism evidence="1 2">
    <name type="scientific">Hyaloscypha hepaticicola</name>
    <dbReference type="NCBI Taxonomy" id="2082293"/>
    <lineage>
        <taxon>Eukaryota</taxon>
        <taxon>Fungi</taxon>
        <taxon>Dikarya</taxon>
        <taxon>Ascomycota</taxon>
        <taxon>Pezizomycotina</taxon>
        <taxon>Leotiomycetes</taxon>
        <taxon>Helotiales</taxon>
        <taxon>Hyaloscyphaceae</taxon>
        <taxon>Hyaloscypha</taxon>
    </lineage>
</organism>
<dbReference type="AlphaFoldDB" id="A0A2J6PTH8"/>
<sequence length="218" mass="23578">MTYSTVCFDTTSNHHARHPDNYRQSMSRYEPGSSMNSSNFCVVSLRSGQARRLSERSQIWAPSLSLSDTVEKSKIVNRSTPSSGYFHLGCGLWQGISLSVAIFGGYRNWHFAIASLIGGARRDNADIKPLGLVFGSMCPIGTACVCHDRGCGRRMVLCGGGCTVGYAAGRRTRSLTGWVTAFVWVTAAARRGLMALNKPLPSPETIVGLGVRAGRIVQ</sequence>
<dbReference type="Proteomes" id="UP000235672">
    <property type="component" value="Unassembled WGS sequence"/>
</dbReference>
<evidence type="ECO:0000313" key="1">
    <source>
        <dbReference type="EMBL" id="PMD17279.1"/>
    </source>
</evidence>
<accession>A0A2J6PTH8</accession>
<dbReference type="EMBL" id="KZ613500">
    <property type="protein sequence ID" value="PMD17279.1"/>
    <property type="molecule type" value="Genomic_DNA"/>
</dbReference>
<reference evidence="1 2" key="1">
    <citation type="submission" date="2016-05" db="EMBL/GenBank/DDBJ databases">
        <title>A degradative enzymes factory behind the ericoid mycorrhizal symbiosis.</title>
        <authorList>
            <consortium name="DOE Joint Genome Institute"/>
            <person name="Martino E."/>
            <person name="Morin E."/>
            <person name="Grelet G."/>
            <person name="Kuo A."/>
            <person name="Kohler A."/>
            <person name="Daghino S."/>
            <person name="Barry K."/>
            <person name="Choi C."/>
            <person name="Cichocki N."/>
            <person name="Clum A."/>
            <person name="Copeland A."/>
            <person name="Hainaut M."/>
            <person name="Haridas S."/>
            <person name="Labutti K."/>
            <person name="Lindquist E."/>
            <person name="Lipzen A."/>
            <person name="Khouja H.-R."/>
            <person name="Murat C."/>
            <person name="Ohm R."/>
            <person name="Olson A."/>
            <person name="Spatafora J."/>
            <person name="Veneault-Fourrey C."/>
            <person name="Henrissat B."/>
            <person name="Grigoriev I."/>
            <person name="Martin F."/>
            <person name="Perotto S."/>
        </authorList>
    </citation>
    <scope>NUCLEOTIDE SEQUENCE [LARGE SCALE GENOMIC DNA]</scope>
    <source>
        <strain evidence="1 2">UAMH 7357</strain>
    </source>
</reference>
<proteinExistence type="predicted"/>